<dbReference type="InterPro" id="IPR051553">
    <property type="entry name" value="Ran_GTPase-activating"/>
</dbReference>
<keyword evidence="2" id="KW-0677">Repeat</keyword>
<reference evidence="6 7" key="1">
    <citation type="submission" date="2017-11" db="EMBL/GenBank/DDBJ databases">
        <authorList>
            <person name="Kracher B."/>
        </authorList>
    </citation>
    <scope>NUCLEOTIDE SEQUENCE [LARGE SCALE GENOMIC DNA]</scope>
    <source>
        <strain evidence="6 7">RACE1</strain>
    </source>
</reference>
<proteinExistence type="predicted"/>
<dbReference type="PANTHER" id="PTHR45982:SF1">
    <property type="entry name" value="REGULATOR OF CHROMOSOME CONDENSATION"/>
    <property type="match status" value="1"/>
</dbReference>
<accession>A0A383ULV6</accession>
<dbReference type="PROSITE" id="PS00626">
    <property type="entry name" value="RCC1_2"/>
    <property type="match status" value="2"/>
</dbReference>
<feature type="repeat" description="RCC1" evidence="3">
    <location>
        <begin position="425"/>
        <end position="483"/>
    </location>
</feature>
<dbReference type="GO" id="GO:0005737">
    <property type="term" value="C:cytoplasm"/>
    <property type="evidence" value="ECO:0007669"/>
    <property type="project" value="TreeGrafter"/>
</dbReference>
<dbReference type="Pfam" id="PF25390">
    <property type="entry name" value="WD40_RLD"/>
    <property type="match status" value="1"/>
</dbReference>
<evidence type="ECO:0000256" key="4">
    <source>
        <dbReference type="SAM" id="MobiDB-lite"/>
    </source>
</evidence>
<keyword evidence="1" id="KW-0344">Guanine-nucleotide releasing factor</keyword>
<dbReference type="Proteomes" id="UP000275772">
    <property type="component" value="Unassembled WGS sequence"/>
</dbReference>
<feature type="compositionally biased region" description="Basic residues" evidence="4">
    <location>
        <begin position="105"/>
        <end position="126"/>
    </location>
</feature>
<evidence type="ECO:0000313" key="6">
    <source>
        <dbReference type="EMBL" id="SZF00340.1"/>
    </source>
</evidence>
<dbReference type="Gene3D" id="2.130.10.30">
    <property type="entry name" value="Regulator of chromosome condensation 1/beta-lactamase-inhibitor protein II"/>
    <property type="match status" value="1"/>
</dbReference>
<feature type="region of interest" description="Disordered" evidence="4">
    <location>
        <begin position="1"/>
        <end position="169"/>
    </location>
</feature>
<dbReference type="GO" id="GO:0005085">
    <property type="term" value="F:guanyl-nucleotide exchange factor activity"/>
    <property type="evidence" value="ECO:0007669"/>
    <property type="project" value="TreeGrafter"/>
</dbReference>
<dbReference type="PRINTS" id="PR00633">
    <property type="entry name" value="RCCNDNSATION"/>
</dbReference>
<feature type="compositionally biased region" description="Basic and acidic residues" evidence="4">
    <location>
        <begin position="77"/>
        <end position="88"/>
    </location>
</feature>
<name>A0A383ULV6_BLUHO</name>
<dbReference type="EMBL" id="UNSH01000009">
    <property type="protein sequence ID" value="SZF00340.1"/>
    <property type="molecule type" value="Genomic_DNA"/>
</dbReference>
<gene>
    <name evidence="6" type="ORF">BLGHR1_11074</name>
</gene>
<feature type="compositionally biased region" description="Polar residues" evidence="4">
    <location>
        <begin position="43"/>
        <end position="57"/>
    </location>
</feature>
<evidence type="ECO:0000259" key="5">
    <source>
        <dbReference type="Pfam" id="PF25390"/>
    </source>
</evidence>
<dbReference type="AlphaFoldDB" id="A0A383ULV6"/>
<dbReference type="InterPro" id="IPR009091">
    <property type="entry name" value="RCC1/BLIP-II"/>
</dbReference>
<feature type="repeat" description="RCC1" evidence="3">
    <location>
        <begin position="317"/>
        <end position="369"/>
    </location>
</feature>
<feature type="repeat" description="RCC1" evidence="3">
    <location>
        <begin position="370"/>
        <end position="424"/>
    </location>
</feature>
<feature type="domain" description="RCC1-like" evidence="5">
    <location>
        <begin position="177"/>
        <end position="596"/>
    </location>
</feature>
<evidence type="ECO:0000256" key="1">
    <source>
        <dbReference type="ARBA" id="ARBA00022658"/>
    </source>
</evidence>
<evidence type="ECO:0000256" key="2">
    <source>
        <dbReference type="ARBA" id="ARBA00022737"/>
    </source>
</evidence>
<dbReference type="VEuPathDB" id="FungiDB:BLGHR1_11074"/>
<protein>
    <recommendedName>
        <fullName evidence="5">RCC1-like domain-containing protein</fullName>
    </recommendedName>
</protein>
<organism evidence="6 7">
    <name type="scientific">Blumeria hordei</name>
    <name type="common">Barley powdery mildew</name>
    <name type="synonym">Blumeria graminis f. sp. hordei</name>
    <dbReference type="NCBI Taxonomy" id="2867405"/>
    <lineage>
        <taxon>Eukaryota</taxon>
        <taxon>Fungi</taxon>
        <taxon>Dikarya</taxon>
        <taxon>Ascomycota</taxon>
        <taxon>Pezizomycotina</taxon>
        <taxon>Leotiomycetes</taxon>
        <taxon>Erysiphales</taxon>
        <taxon>Erysiphaceae</taxon>
        <taxon>Blumeria</taxon>
    </lineage>
</organism>
<dbReference type="PROSITE" id="PS50012">
    <property type="entry name" value="RCC1_3"/>
    <property type="match status" value="5"/>
</dbReference>
<evidence type="ECO:0000256" key="3">
    <source>
        <dbReference type="PROSITE-ProRule" id="PRU00235"/>
    </source>
</evidence>
<dbReference type="SUPFAM" id="SSF50985">
    <property type="entry name" value="RCC1/BLIP-II"/>
    <property type="match status" value="1"/>
</dbReference>
<feature type="repeat" description="RCC1" evidence="3">
    <location>
        <begin position="236"/>
        <end position="316"/>
    </location>
</feature>
<feature type="repeat" description="RCC1" evidence="3">
    <location>
        <begin position="175"/>
        <end position="235"/>
    </location>
</feature>
<dbReference type="InterPro" id="IPR000408">
    <property type="entry name" value="Reg_chr_condens"/>
</dbReference>
<feature type="region of interest" description="Disordered" evidence="4">
    <location>
        <begin position="250"/>
        <end position="286"/>
    </location>
</feature>
<feature type="compositionally biased region" description="Basic and acidic residues" evidence="4">
    <location>
        <begin position="130"/>
        <end position="140"/>
    </location>
</feature>
<evidence type="ECO:0000313" key="7">
    <source>
        <dbReference type="Proteomes" id="UP000275772"/>
    </source>
</evidence>
<sequence>MVPRIKASDATESNSVPEVKATRSRTSSKKTAPEVPAPKPHQSKTTGAKSKISNKTYASKKAPEVKPATPKAAVKRRAPETDHEEPAAKKFKPSSSKTVTEKSTKTKRNIVPKPPIKKLPVKKKTSNTKISEDHEQELSNRKRYKSVKPSAPTKDAPHKAGKPAPIINAPPTQRLNVFVFGEGSAGELGLGAEKIDGKSPVDVKRPRLNPRLDAKDIGIVQIAAGGMHCAALTFDNKILTWGVNDQGALGREASQGGKMKVISEGHNSDSETEDEGSGLNPNESEPREIDWTNIEEDTKFAAVFAGDSTTFALTIEGRVYGWGTFRGNDGILGFRHDIKIQYKPMLIPELKNIIKIECGTNHVLALDTKGKVFTWGAGEQNQLARRVVSRSAAGALVPREFGLGRCHITHIGCGDYHSFAIDDTDRVYSWGLNAFGQTGVPKDERNGEEGNTVQLPTVVESLTNLRIKQITGGAHHSLAVTESGELLIWGRIDNNQGGMEIDDMPHENLYFDENSRPRYAMKPINIPNIKSTWIATGNDTCIAIDAEGRAHSWGFSSNYQTGQGTDEDVVEATLIDNTAVRGKRLTYAGVGGQFGILAGLTDENS</sequence>
<dbReference type="InterPro" id="IPR058923">
    <property type="entry name" value="RCC1-like_dom"/>
</dbReference>
<dbReference type="PANTHER" id="PTHR45982">
    <property type="entry name" value="REGULATOR OF CHROMOSOME CONDENSATION"/>
    <property type="match status" value="1"/>
</dbReference>